<dbReference type="GO" id="GO:0015297">
    <property type="term" value="F:antiporter activity"/>
    <property type="evidence" value="ECO:0007669"/>
    <property type="project" value="InterPro"/>
</dbReference>
<feature type="transmembrane region" description="Helical" evidence="6">
    <location>
        <begin position="351"/>
        <end position="370"/>
    </location>
</feature>
<feature type="transmembrane region" description="Helical" evidence="6">
    <location>
        <begin position="402"/>
        <end position="428"/>
    </location>
</feature>
<feature type="transmembrane region" description="Helical" evidence="6">
    <location>
        <begin position="264"/>
        <end position="290"/>
    </location>
</feature>
<feature type="transmembrane region" description="Helical" evidence="6">
    <location>
        <begin position="113"/>
        <end position="134"/>
    </location>
</feature>
<name>A0A1Y4QJ68_9FIRM</name>
<evidence type="ECO:0000256" key="2">
    <source>
        <dbReference type="ARBA" id="ARBA00022475"/>
    </source>
</evidence>
<evidence type="ECO:0000256" key="3">
    <source>
        <dbReference type="ARBA" id="ARBA00022692"/>
    </source>
</evidence>
<dbReference type="AlphaFoldDB" id="A0A1Y4QJ68"/>
<feature type="transmembrane region" description="Helical" evidence="6">
    <location>
        <begin position="176"/>
        <end position="198"/>
    </location>
</feature>
<keyword evidence="3 6" id="KW-0812">Transmembrane</keyword>
<evidence type="ECO:0000256" key="5">
    <source>
        <dbReference type="ARBA" id="ARBA00023136"/>
    </source>
</evidence>
<feature type="transmembrane region" description="Helical" evidence="6">
    <location>
        <begin position="311"/>
        <end position="331"/>
    </location>
</feature>
<evidence type="ECO:0000256" key="4">
    <source>
        <dbReference type="ARBA" id="ARBA00022989"/>
    </source>
</evidence>
<reference evidence="8" key="1">
    <citation type="submission" date="2017-04" db="EMBL/GenBank/DDBJ databases">
        <title>Function of individual gut microbiota members based on whole genome sequencing of pure cultures obtained from chicken caecum.</title>
        <authorList>
            <person name="Medvecky M."/>
            <person name="Cejkova D."/>
            <person name="Polansky O."/>
            <person name="Karasova D."/>
            <person name="Kubasova T."/>
            <person name="Cizek A."/>
            <person name="Rychlik I."/>
        </authorList>
    </citation>
    <scope>NUCLEOTIDE SEQUENCE [LARGE SCALE GENOMIC DNA]</scope>
    <source>
        <strain evidence="8">An149</strain>
    </source>
</reference>
<dbReference type="PANTHER" id="PTHR30250">
    <property type="entry name" value="PST FAMILY PREDICTED COLANIC ACID TRANSPORTER"/>
    <property type="match status" value="1"/>
</dbReference>
<dbReference type="InterPro" id="IPR002797">
    <property type="entry name" value="Polysacc_synth"/>
</dbReference>
<dbReference type="EMBL" id="NFLB01000006">
    <property type="protein sequence ID" value="OUQ05335.1"/>
    <property type="molecule type" value="Genomic_DNA"/>
</dbReference>
<dbReference type="InterPro" id="IPR050833">
    <property type="entry name" value="Poly_Biosynth_Transport"/>
</dbReference>
<feature type="transmembrane region" description="Helical" evidence="6">
    <location>
        <begin position="38"/>
        <end position="58"/>
    </location>
</feature>
<dbReference type="GO" id="GO:0042910">
    <property type="term" value="F:xenobiotic transmembrane transporter activity"/>
    <property type="evidence" value="ECO:0007669"/>
    <property type="project" value="InterPro"/>
</dbReference>
<proteinExistence type="predicted"/>
<dbReference type="GO" id="GO:0005886">
    <property type="term" value="C:plasma membrane"/>
    <property type="evidence" value="ECO:0007669"/>
    <property type="project" value="UniProtKB-SubCell"/>
</dbReference>
<evidence type="ECO:0000256" key="1">
    <source>
        <dbReference type="ARBA" id="ARBA00004651"/>
    </source>
</evidence>
<dbReference type="InterPro" id="IPR002528">
    <property type="entry name" value="MATE_fam"/>
</dbReference>
<keyword evidence="2" id="KW-1003">Cell membrane</keyword>
<feature type="transmembrane region" description="Helical" evidence="6">
    <location>
        <begin position="6"/>
        <end position="26"/>
    </location>
</feature>
<comment type="subcellular location">
    <subcellularLocation>
        <location evidence="1">Cell membrane</location>
        <topology evidence="1">Multi-pass membrane protein</topology>
    </subcellularLocation>
</comment>
<gene>
    <name evidence="7" type="ORF">B5E91_06695</name>
</gene>
<dbReference type="Proteomes" id="UP000196258">
    <property type="component" value="Unassembled WGS sequence"/>
</dbReference>
<evidence type="ECO:0000313" key="8">
    <source>
        <dbReference type="Proteomes" id="UP000196258"/>
    </source>
</evidence>
<sequence>MKRKLINSFIILSISSTLAKIFSILNRIILSRQLSSEAMALYILVMPTVSLCITLGQLGIPSAVFRLVANPKYNNKKIIISAFAICFFTCVIVSSSLLFASKFISHNLLRNENAFYPLLSLVLFIPLVGISGIIKNYFLAKQNVFLVAKAGFIEEVARLGFSYLMIRQFSFLTDQYLVSFATLAMSVGELCSIIYMLFRLGNHQIDNFKRSKIFDNLVLKDVLNIAMPLTGSRLYHCLVSFLEPIILVYVLVKFNYSESMIHQQYAIISGYVISLLVTPTFFNNVVYRLFLPIITDDVVYCKIKSARKHMLFALFICLLISVPFTLIFYFFPEFCLKFLYNTTDGANYLRYMAIPFTLFYLQTPLSALLQALNKNKLMFIISIIECSLEIVLIYGLSHYIGVFSIAISLLAGLLSTLLISAAACYRYLFLNKLKT</sequence>
<dbReference type="Pfam" id="PF01943">
    <property type="entry name" value="Polysacc_synt"/>
    <property type="match status" value="1"/>
</dbReference>
<accession>A0A1Y4QJ68</accession>
<evidence type="ECO:0000313" key="7">
    <source>
        <dbReference type="EMBL" id="OUQ05335.1"/>
    </source>
</evidence>
<feature type="transmembrane region" description="Helical" evidence="6">
    <location>
        <begin position="78"/>
        <end position="101"/>
    </location>
</feature>
<comment type="caution">
    <text evidence="7">The sequence shown here is derived from an EMBL/GenBank/DDBJ whole genome shotgun (WGS) entry which is preliminary data.</text>
</comment>
<keyword evidence="4 6" id="KW-1133">Transmembrane helix</keyword>
<protein>
    <submittedName>
        <fullName evidence="7">Uncharacterized protein</fullName>
    </submittedName>
</protein>
<dbReference type="RefSeq" id="WP_087256266.1">
    <property type="nucleotide sequence ID" value="NZ_CALURN010000048.1"/>
</dbReference>
<dbReference type="Pfam" id="PF01554">
    <property type="entry name" value="MatE"/>
    <property type="match status" value="1"/>
</dbReference>
<organism evidence="7 8">
    <name type="scientific">Thomasclavelia spiroformis</name>
    <dbReference type="NCBI Taxonomy" id="29348"/>
    <lineage>
        <taxon>Bacteria</taxon>
        <taxon>Bacillati</taxon>
        <taxon>Bacillota</taxon>
        <taxon>Erysipelotrichia</taxon>
        <taxon>Erysipelotrichales</taxon>
        <taxon>Coprobacillaceae</taxon>
        <taxon>Thomasclavelia</taxon>
    </lineage>
</organism>
<keyword evidence="5 6" id="KW-0472">Membrane</keyword>
<evidence type="ECO:0000256" key="6">
    <source>
        <dbReference type="SAM" id="Phobius"/>
    </source>
</evidence>
<feature type="transmembrane region" description="Helical" evidence="6">
    <location>
        <begin position="377"/>
        <end position="396"/>
    </location>
</feature>
<dbReference type="PANTHER" id="PTHR30250:SF21">
    <property type="entry name" value="LIPID II FLIPPASE MURJ"/>
    <property type="match status" value="1"/>
</dbReference>
<feature type="transmembrane region" description="Helical" evidence="6">
    <location>
        <begin position="234"/>
        <end position="252"/>
    </location>
</feature>